<dbReference type="STRING" id="1408416.GCA_000702765_01256"/>
<accession>A0A449BL54</accession>
<dbReference type="GO" id="GO:0006465">
    <property type="term" value="P:signal peptide processing"/>
    <property type="evidence" value="ECO:0007669"/>
    <property type="project" value="InterPro"/>
</dbReference>
<proteinExistence type="predicted"/>
<dbReference type="SUPFAM" id="SSF51306">
    <property type="entry name" value="LexA/Signal peptidase"/>
    <property type="match status" value="1"/>
</dbReference>
<name>A0A449BL54_9MOLU</name>
<feature type="transmembrane region" description="Helical" evidence="1">
    <location>
        <begin position="12"/>
        <end position="29"/>
    </location>
</feature>
<dbReference type="Proteomes" id="UP000290909">
    <property type="component" value="Chromosome"/>
</dbReference>
<dbReference type="KEGG" id="ahk:NCTC10172_01264"/>
<dbReference type="AlphaFoldDB" id="A0A449BL54"/>
<sequence length="208" mass="23997">MKKTFNLIKDILYYVLILFLSFVIIFSVARPGELINVIQVGWYKVVSRSMEPLIMVDDFIIARKLDDTVNLKDSDIIIFETYFYHNGSYSKDIVTHHFSHVTEEGYIITYPHKEFGKDPSEIIYDSWSKGGNEPYYVTQDDLIGIHVETIPLHSGQETLIFLVTRPLGITVTLLIFVGTFFIVYQVSQSIENKKGKRHDLGEIYTDGE</sequence>
<keyword evidence="1" id="KW-1133">Transmembrane helix</keyword>
<evidence type="ECO:0000256" key="1">
    <source>
        <dbReference type="SAM" id="Phobius"/>
    </source>
</evidence>
<keyword evidence="1" id="KW-0472">Membrane</keyword>
<evidence type="ECO:0000313" key="3">
    <source>
        <dbReference type="Proteomes" id="UP000290909"/>
    </source>
</evidence>
<dbReference type="RefSeq" id="WP_035369989.1">
    <property type="nucleotide sequence ID" value="NZ_LR215050.1"/>
</dbReference>
<reference evidence="2 3" key="1">
    <citation type="submission" date="2019-01" db="EMBL/GenBank/DDBJ databases">
        <authorList>
            <consortium name="Pathogen Informatics"/>
        </authorList>
    </citation>
    <scope>NUCLEOTIDE SEQUENCE [LARGE SCALE GENOMIC DNA]</scope>
    <source>
        <strain evidence="2 3">NCTC10172</strain>
    </source>
</reference>
<feature type="transmembrane region" description="Helical" evidence="1">
    <location>
        <begin position="167"/>
        <end position="187"/>
    </location>
</feature>
<protein>
    <submittedName>
        <fullName evidence="2">Signal peptidase I</fullName>
    </submittedName>
</protein>
<organism evidence="2 3">
    <name type="scientific">Acholeplasma hippikon</name>
    <dbReference type="NCBI Taxonomy" id="264636"/>
    <lineage>
        <taxon>Bacteria</taxon>
        <taxon>Bacillati</taxon>
        <taxon>Mycoplasmatota</taxon>
        <taxon>Mollicutes</taxon>
        <taxon>Acholeplasmatales</taxon>
        <taxon>Acholeplasmataceae</taxon>
        <taxon>Acholeplasma</taxon>
    </lineage>
</organism>
<dbReference type="InterPro" id="IPR019533">
    <property type="entry name" value="Peptidase_S26"/>
</dbReference>
<keyword evidence="1" id="KW-0812">Transmembrane</keyword>
<dbReference type="CDD" id="cd06530">
    <property type="entry name" value="S26_SPase_I"/>
    <property type="match status" value="1"/>
</dbReference>
<gene>
    <name evidence="2" type="ORF">NCTC10172_01264</name>
</gene>
<evidence type="ECO:0000313" key="2">
    <source>
        <dbReference type="EMBL" id="VEU83205.1"/>
    </source>
</evidence>
<dbReference type="InterPro" id="IPR036286">
    <property type="entry name" value="LexA/Signal_pep-like_sf"/>
</dbReference>
<dbReference type="EMBL" id="LR215050">
    <property type="protein sequence ID" value="VEU83205.1"/>
    <property type="molecule type" value="Genomic_DNA"/>
</dbReference>
<keyword evidence="3" id="KW-1185">Reference proteome</keyword>
<dbReference type="GO" id="GO:0004252">
    <property type="term" value="F:serine-type endopeptidase activity"/>
    <property type="evidence" value="ECO:0007669"/>
    <property type="project" value="InterPro"/>
</dbReference>